<dbReference type="AlphaFoldDB" id="A0A9P6HAI2"/>
<comment type="cofactor">
    <cofactor evidence="1">
        <name>FAD</name>
        <dbReference type="ChEBI" id="CHEBI:57692"/>
    </cofactor>
</comment>
<reference evidence="10" key="2">
    <citation type="submission" date="2020-11" db="EMBL/GenBank/DDBJ databases">
        <authorList>
            <consortium name="DOE Joint Genome Institute"/>
            <person name="Kuo A."/>
            <person name="Miyauchi S."/>
            <person name="Kiss E."/>
            <person name="Drula E."/>
            <person name="Kohler A."/>
            <person name="Sanchez-Garcia M."/>
            <person name="Andreopoulos B."/>
            <person name="Barry K.W."/>
            <person name="Bonito G."/>
            <person name="Buee M."/>
            <person name="Carver A."/>
            <person name="Chen C."/>
            <person name="Cichocki N."/>
            <person name="Clum A."/>
            <person name="Culley D."/>
            <person name="Crous P.W."/>
            <person name="Fauchery L."/>
            <person name="Girlanda M."/>
            <person name="Hayes R."/>
            <person name="Keri Z."/>
            <person name="Labutti K."/>
            <person name="Lipzen A."/>
            <person name="Lombard V."/>
            <person name="Magnuson J."/>
            <person name="Maillard F."/>
            <person name="Morin E."/>
            <person name="Murat C."/>
            <person name="Nolan M."/>
            <person name="Ohm R."/>
            <person name="Pangilinan J."/>
            <person name="Pereira M."/>
            <person name="Perotto S."/>
            <person name="Peter M."/>
            <person name="Riley R."/>
            <person name="Sitrit Y."/>
            <person name="Stielow B."/>
            <person name="Szollosi G."/>
            <person name="Zifcakova L."/>
            <person name="Stursova M."/>
            <person name="Spatafora J.W."/>
            <person name="Tedersoo L."/>
            <person name="Vaario L.-M."/>
            <person name="Yamada A."/>
            <person name="Yan M."/>
            <person name="Wang P."/>
            <person name="Xu J."/>
            <person name="Bruns T."/>
            <person name="Baldrian P."/>
            <person name="Vilgalys R."/>
            <person name="Henrissat B."/>
            <person name="Grigoriev I.V."/>
            <person name="Hibbett D."/>
            <person name="Nagy L.G."/>
            <person name="Martin F.M."/>
        </authorList>
    </citation>
    <scope>NUCLEOTIDE SEQUENCE</scope>
    <source>
        <strain evidence="10">UH-Tt-Lm1</strain>
    </source>
</reference>
<dbReference type="OrthoDB" id="498204at2759"/>
<dbReference type="SUPFAM" id="SSF51905">
    <property type="entry name" value="FAD/NAD(P)-binding domain"/>
    <property type="match status" value="1"/>
</dbReference>
<dbReference type="Gene3D" id="3.30.9.10">
    <property type="entry name" value="D-Amino Acid Oxidase, subunit A, domain 2"/>
    <property type="match status" value="1"/>
</dbReference>
<gene>
    <name evidence="10" type="ORF">BJ322DRAFT_1009334</name>
</gene>
<dbReference type="InterPro" id="IPR006076">
    <property type="entry name" value="FAD-dep_OxRdtase"/>
</dbReference>
<reference evidence="10" key="1">
    <citation type="journal article" date="2020" name="Nat. Commun.">
        <title>Large-scale genome sequencing of mycorrhizal fungi provides insights into the early evolution of symbiotic traits.</title>
        <authorList>
            <person name="Miyauchi S."/>
            <person name="Kiss E."/>
            <person name="Kuo A."/>
            <person name="Drula E."/>
            <person name="Kohler A."/>
            <person name="Sanchez-Garcia M."/>
            <person name="Morin E."/>
            <person name="Andreopoulos B."/>
            <person name="Barry K.W."/>
            <person name="Bonito G."/>
            <person name="Buee M."/>
            <person name="Carver A."/>
            <person name="Chen C."/>
            <person name="Cichocki N."/>
            <person name="Clum A."/>
            <person name="Culley D."/>
            <person name="Crous P.W."/>
            <person name="Fauchery L."/>
            <person name="Girlanda M."/>
            <person name="Hayes R.D."/>
            <person name="Keri Z."/>
            <person name="LaButti K."/>
            <person name="Lipzen A."/>
            <person name="Lombard V."/>
            <person name="Magnuson J."/>
            <person name="Maillard F."/>
            <person name="Murat C."/>
            <person name="Nolan M."/>
            <person name="Ohm R.A."/>
            <person name="Pangilinan J."/>
            <person name="Pereira M.F."/>
            <person name="Perotto S."/>
            <person name="Peter M."/>
            <person name="Pfister S."/>
            <person name="Riley R."/>
            <person name="Sitrit Y."/>
            <person name="Stielow J.B."/>
            <person name="Szollosi G."/>
            <person name="Zifcakova L."/>
            <person name="Stursova M."/>
            <person name="Spatafora J.W."/>
            <person name="Tedersoo L."/>
            <person name="Vaario L.M."/>
            <person name="Yamada A."/>
            <person name="Yan M."/>
            <person name="Wang P."/>
            <person name="Xu J."/>
            <person name="Bruns T."/>
            <person name="Baldrian P."/>
            <person name="Vilgalys R."/>
            <person name="Dunand C."/>
            <person name="Henrissat B."/>
            <person name="Grigoriev I.V."/>
            <person name="Hibbett D."/>
            <person name="Nagy L.G."/>
            <person name="Martin F.M."/>
        </authorList>
    </citation>
    <scope>NUCLEOTIDE SEQUENCE</scope>
    <source>
        <strain evidence="10">UH-Tt-Lm1</strain>
    </source>
</reference>
<sequence length="435" mass="47984">MRSVTASLNSAAKFKYQSPQLAIDHLVVGGGVIGLAIAERLARTFPRRSTYLVERHPAPAEEIRPVSHVVHAGLYYPPESLKTALCIRGRHLLYDRCQTHRIPFRKTGKLVVAHQHQRHYVESLHTIAQRLRILPLPPSAVPTRLIDGEEARAMEPSLSPSITAALWSPETGIVDSHSLIQSLEKDIQDSPEAHLVYSTRVVRVDPEKTGWAVQTLTAGSDQSDTFLVKVLINASGLSANLILNSLLPCEKRVPIYFAKGSYASYSGRSLKTVSHLIYPCPEHGRQGSFSFASLGTHLTLDLQGKIKFGPDIEWIPPPDPGPDGEIEDYWREHLVPDDSPEKMREIHRAVASYLPGVELDGLSADFVGVRPKLLPPGGGFQDFVLRKDYPMTFLGCDSDSRQAPMITLLGIESPGLTSSLAIAERVVEMLPRDVE</sequence>
<evidence type="ECO:0000256" key="4">
    <source>
        <dbReference type="ARBA" id="ARBA00023002"/>
    </source>
</evidence>
<comment type="catalytic activity">
    <reaction evidence="5">
        <text>(S)-2-hydroxyglutarate + A = 2-oxoglutarate + AH2</text>
        <dbReference type="Rhea" id="RHEA:21252"/>
        <dbReference type="ChEBI" id="CHEBI:13193"/>
        <dbReference type="ChEBI" id="CHEBI:16782"/>
        <dbReference type="ChEBI" id="CHEBI:16810"/>
        <dbReference type="ChEBI" id="CHEBI:17499"/>
        <dbReference type="EC" id="1.1.99.2"/>
    </reaction>
</comment>
<evidence type="ECO:0000256" key="7">
    <source>
        <dbReference type="ARBA" id="ARBA00038878"/>
    </source>
</evidence>
<dbReference type="PANTHER" id="PTHR43104">
    <property type="entry name" value="L-2-HYDROXYGLUTARATE DEHYDROGENASE, MITOCHONDRIAL"/>
    <property type="match status" value="1"/>
</dbReference>
<protein>
    <recommendedName>
        <fullName evidence="8">L-2-hydroxyglutarate dehydrogenase, mitochondrial</fullName>
        <ecNumber evidence="7">1.1.99.2</ecNumber>
    </recommendedName>
</protein>
<dbReference type="Proteomes" id="UP000736335">
    <property type="component" value="Unassembled WGS sequence"/>
</dbReference>
<dbReference type="PANTHER" id="PTHR43104:SF4">
    <property type="entry name" value="L-2-HYDROXYGLUTARATE DEHYDROGENASE, MITOCHONDRIAL"/>
    <property type="match status" value="1"/>
</dbReference>
<evidence type="ECO:0000256" key="8">
    <source>
        <dbReference type="ARBA" id="ARBA00041137"/>
    </source>
</evidence>
<dbReference type="Pfam" id="PF01266">
    <property type="entry name" value="DAO"/>
    <property type="match status" value="1"/>
</dbReference>
<evidence type="ECO:0000256" key="1">
    <source>
        <dbReference type="ARBA" id="ARBA00001974"/>
    </source>
</evidence>
<comment type="similarity">
    <text evidence="6">Belongs to the L2HGDH family.</text>
</comment>
<evidence type="ECO:0000313" key="11">
    <source>
        <dbReference type="Proteomes" id="UP000736335"/>
    </source>
</evidence>
<keyword evidence="11" id="KW-1185">Reference proteome</keyword>
<accession>A0A9P6HAI2</accession>
<evidence type="ECO:0000256" key="3">
    <source>
        <dbReference type="ARBA" id="ARBA00022827"/>
    </source>
</evidence>
<evidence type="ECO:0000256" key="6">
    <source>
        <dbReference type="ARBA" id="ARBA00037941"/>
    </source>
</evidence>
<dbReference type="InterPro" id="IPR036188">
    <property type="entry name" value="FAD/NAD-bd_sf"/>
</dbReference>
<dbReference type="Gene3D" id="3.50.50.60">
    <property type="entry name" value="FAD/NAD(P)-binding domain"/>
    <property type="match status" value="1"/>
</dbReference>
<feature type="domain" description="FAD dependent oxidoreductase" evidence="9">
    <location>
        <begin position="24"/>
        <end position="429"/>
    </location>
</feature>
<comment type="caution">
    <text evidence="10">The sequence shown here is derived from an EMBL/GenBank/DDBJ whole genome shotgun (WGS) entry which is preliminary data.</text>
</comment>
<dbReference type="GO" id="GO:0047545">
    <property type="term" value="F:(S)-2-hydroxyglutarate dehydrogenase activity"/>
    <property type="evidence" value="ECO:0007669"/>
    <property type="project" value="UniProtKB-EC"/>
</dbReference>
<evidence type="ECO:0000256" key="2">
    <source>
        <dbReference type="ARBA" id="ARBA00022630"/>
    </source>
</evidence>
<keyword evidence="4" id="KW-0560">Oxidoreductase</keyword>
<keyword evidence="3" id="KW-0274">FAD</keyword>
<organism evidence="10 11">
    <name type="scientific">Thelephora terrestris</name>
    <dbReference type="NCBI Taxonomy" id="56493"/>
    <lineage>
        <taxon>Eukaryota</taxon>
        <taxon>Fungi</taxon>
        <taxon>Dikarya</taxon>
        <taxon>Basidiomycota</taxon>
        <taxon>Agaricomycotina</taxon>
        <taxon>Agaricomycetes</taxon>
        <taxon>Thelephorales</taxon>
        <taxon>Thelephoraceae</taxon>
        <taxon>Thelephora</taxon>
    </lineage>
</organism>
<evidence type="ECO:0000256" key="5">
    <source>
        <dbReference type="ARBA" id="ARBA00036066"/>
    </source>
</evidence>
<proteinExistence type="inferred from homology"/>
<dbReference type="EC" id="1.1.99.2" evidence="7"/>
<name>A0A9P6HAI2_9AGAM</name>
<evidence type="ECO:0000313" key="10">
    <source>
        <dbReference type="EMBL" id="KAF9782615.1"/>
    </source>
</evidence>
<keyword evidence="2" id="KW-0285">Flavoprotein</keyword>
<dbReference type="EMBL" id="WIUZ02000011">
    <property type="protein sequence ID" value="KAF9782615.1"/>
    <property type="molecule type" value="Genomic_DNA"/>
</dbReference>
<evidence type="ECO:0000259" key="9">
    <source>
        <dbReference type="Pfam" id="PF01266"/>
    </source>
</evidence>